<evidence type="ECO:0000256" key="6">
    <source>
        <dbReference type="ARBA" id="ARBA00014679"/>
    </source>
</evidence>
<evidence type="ECO:0000256" key="7">
    <source>
        <dbReference type="ARBA" id="ARBA00022490"/>
    </source>
</evidence>
<evidence type="ECO:0000313" key="17">
    <source>
        <dbReference type="Proteomes" id="UP000179164"/>
    </source>
</evidence>
<protein>
    <recommendedName>
        <fullName evidence="6">tRNA (guanine-N(1)-)-methyltransferase</fullName>
        <ecNumber evidence="5">2.1.1.228</ecNumber>
    </recommendedName>
    <alternativeName>
        <fullName evidence="12">M1G-methyltransferase</fullName>
    </alternativeName>
    <alternativeName>
        <fullName evidence="13">tRNA [GM37] methyltransferase</fullName>
    </alternativeName>
</protein>
<evidence type="ECO:0000259" key="15">
    <source>
        <dbReference type="Pfam" id="PF01746"/>
    </source>
</evidence>
<dbReference type="InterPro" id="IPR023148">
    <property type="entry name" value="tRNA_m1G_MeTrfase_C_sf"/>
</dbReference>
<dbReference type="GO" id="GO:0052906">
    <property type="term" value="F:tRNA (guanine(37)-N1)-methyltransferase activity"/>
    <property type="evidence" value="ECO:0007669"/>
    <property type="project" value="UniProtKB-EC"/>
</dbReference>
<dbReference type="Proteomes" id="UP000179164">
    <property type="component" value="Unassembled WGS sequence"/>
</dbReference>
<comment type="function">
    <text evidence="1">Specifically methylates guanosine-37 in various tRNAs.</text>
</comment>
<keyword evidence="9" id="KW-0808">Transferase</keyword>
<keyword evidence="7" id="KW-0963">Cytoplasm</keyword>
<dbReference type="PANTHER" id="PTHR46417">
    <property type="entry name" value="TRNA (GUANINE-N(1)-)-METHYLTRANSFERASE"/>
    <property type="match status" value="1"/>
</dbReference>
<comment type="catalytic activity">
    <reaction evidence="14">
        <text>guanosine(37) in tRNA + S-adenosyl-L-methionine = N(1)-methylguanosine(37) in tRNA + S-adenosyl-L-homocysteine + H(+)</text>
        <dbReference type="Rhea" id="RHEA:36899"/>
        <dbReference type="Rhea" id="RHEA-COMP:10145"/>
        <dbReference type="Rhea" id="RHEA-COMP:10147"/>
        <dbReference type="ChEBI" id="CHEBI:15378"/>
        <dbReference type="ChEBI" id="CHEBI:57856"/>
        <dbReference type="ChEBI" id="CHEBI:59789"/>
        <dbReference type="ChEBI" id="CHEBI:73542"/>
        <dbReference type="ChEBI" id="CHEBI:74269"/>
        <dbReference type="EC" id="2.1.1.228"/>
    </reaction>
</comment>
<comment type="subunit">
    <text evidence="4">Homodimer.</text>
</comment>
<gene>
    <name evidence="16" type="ORF">A2898_01140</name>
</gene>
<dbReference type="EC" id="2.1.1.228" evidence="5"/>
<name>A0A1G2B658_9BACT</name>
<evidence type="ECO:0000256" key="3">
    <source>
        <dbReference type="ARBA" id="ARBA00007630"/>
    </source>
</evidence>
<dbReference type="InterPro" id="IPR029028">
    <property type="entry name" value="Alpha/beta_knot_MTases"/>
</dbReference>
<evidence type="ECO:0000256" key="10">
    <source>
        <dbReference type="ARBA" id="ARBA00022691"/>
    </source>
</evidence>
<keyword evidence="10" id="KW-0949">S-adenosyl-L-methionine</keyword>
<dbReference type="InterPro" id="IPR016009">
    <property type="entry name" value="tRNA_MeTrfase_TRMD/TRM10"/>
</dbReference>
<comment type="caution">
    <text evidence="16">The sequence shown here is derived from an EMBL/GenBank/DDBJ whole genome shotgun (WGS) entry which is preliminary data.</text>
</comment>
<reference evidence="16 17" key="1">
    <citation type="journal article" date="2016" name="Nat. Commun.">
        <title>Thousands of microbial genomes shed light on interconnected biogeochemical processes in an aquifer system.</title>
        <authorList>
            <person name="Anantharaman K."/>
            <person name="Brown C.T."/>
            <person name="Hug L.A."/>
            <person name="Sharon I."/>
            <person name="Castelle C.J."/>
            <person name="Probst A.J."/>
            <person name="Thomas B.C."/>
            <person name="Singh A."/>
            <person name="Wilkins M.J."/>
            <person name="Karaoz U."/>
            <person name="Brodie E.L."/>
            <person name="Williams K.H."/>
            <person name="Hubbard S.S."/>
            <person name="Banfield J.F."/>
        </authorList>
    </citation>
    <scope>NUCLEOTIDE SEQUENCE [LARGE SCALE GENOMIC DNA]</scope>
</reference>
<evidence type="ECO:0000256" key="2">
    <source>
        <dbReference type="ARBA" id="ARBA00004496"/>
    </source>
</evidence>
<feature type="domain" description="tRNA methyltransferase TRMD/TRM10-type" evidence="15">
    <location>
        <begin position="1"/>
        <end position="160"/>
    </location>
</feature>
<proteinExistence type="inferred from homology"/>
<dbReference type="InterPro" id="IPR002649">
    <property type="entry name" value="tRNA_m1G_MeTrfase_TrmD"/>
</dbReference>
<evidence type="ECO:0000256" key="14">
    <source>
        <dbReference type="ARBA" id="ARBA00047783"/>
    </source>
</evidence>
<evidence type="ECO:0000256" key="11">
    <source>
        <dbReference type="ARBA" id="ARBA00022694"/>
    </source>
</evidence>
<comment type="subcellular location">
    <subcellularLocation>
        <location evidence="2">Cytoplasm</location>
    </subcellularLocation>
</comment>
<dbReference type="AlphaFoldDB" id="A0A1G2B658"/>
<evidence type="ECO:0000256" key="4">
    <source>
        <dbReference type="ARBA" id="ARBA00011738"/>
    </source>
</evidence>
<dbReference type="GO" id="GO:0005829">
    <property type="term" value="C:cytosol"/>
    <property type="evidence" value="ECO:0007669"/>
    <property type="project" value="TreeGrafter"/>
</dbReference>
<sequence>MILKVDPILKTLRMLPKKKKRRIILLSPQGTQFSQKVARRLAGYEQIILISGRYEGFDHRVTKYVDEELSIGPYVMSGGEIPAMVVVETVSRLIPGVIGHPEATRDETYSGSPDYVEYPQYTRPPVYRRQSVPKVLLSGNHKEIRAWRQFHSRRRKSGSRAA</sequence>
<dbReference type="Pfam" id="PF01746">
    <property type="entry name" value="tRNA_m1G_MT"/>
    <property type="match status" value="1"/>
</dbReference>
<dbReference type="PANTHER" id="PTHR46417:SF1">
    <property type="entry name" value="TRNA (GUANINE-N(1)-)-METHYLTRANSFERASE"/>
    <property type="match status" value="1"/>
</dbReference>
<dbReference type="EMBL" id="MHKE01000005">
    <property type="protein sequence ID" value="OGY84688.1"/>
    <property type="molecule type" value="Genomic_DNA"/>
</dbReference>
<evidence type="ECO:0000256" key="13">
    <source>
        <dbReference type="ARBA" id="ARBA00033392"/>
    </source>
</evidence>
<dbReference type="GO" id="GO:0002939">
    <property type="term" value="P:tRNA N1-guanine methylation"/>
    <property type="evidence" value="ECO:0007669"/>
    <property type="project" value="TreeGrafter"/>
</dbReference>
<evidence type="ECO:0000256" key="8">
    <source>
        <dbReference type="ARBA" id="ARBA00022603"/>
    </source>
</evidence>
<keyword evidence="8" id="KW-0489">Methyltransferase</keyword>
<evidence type="ECO:0000313" key="16">
    <source>
        <dbReference type="EMBL" id="OGY84688.1"/>
    </source>
</evidence>
<evidence type="ECO:0000256" key="12">
    <source>
        <dbReference type="ARBA" id="ARBA00029736"/>
    </source>
</evidence>
<dbReference type="SUPFAM" id="SSF75217">
    <property type="entry name" value="alpha/beta knot"/>
    <property type="match status" value="1"/>
</dbReference>
<keyword evidence="11" id="KW-0819">tRNA processing</keyword>
<organism evidence="16 17">
    <name type="scientific">Candidatus Kerfeldbacteria bacterium RIFCSPLOWO2_01_FULL_48_11</name>
    <dbReference type="NCBI Taxonomy" id="1798543"/>
    <lineage>
        <taxon>Bacteria</taxon>
        <taxon>Candidatus Kerfeldiibacteriota</taxon>
    </lineage>
</organism>
<dbReference type="STRING" id="1798543.A2898_01140"/>
<evidence type="ECO:0000256" key="5">
    <source>
        <dbReference type="ARBA" id="ARBA00012807"/>
    </source>
</evidence>
<evidence type="ECO:0000256" key="1">
    <source>
        <dbReference type="ARBA" id="ARBA00002634"/>
    </source>
</evidence>
<dbReference type="InterPro" id="IPR029026">
    <property type="entry name" value="tRNA_m1G_MTases_N"/>
</dbReference>
<evidence type="ECO:0000256" key="9">
    <source>
        <dbReference type="ARBA" id="ARBA00022679"/>
    </source>
</evidence>
<dbReference type="Gene3D" id="3.40.1280.10">
    <property type="match status" value="1"/>
</dbReference>
<accession>A0A1G2B658</accession>
<dbReference type="Gene3D" id="1.10.1270.20">
    <property type="entry name" value="tRNA(m1g37)methyltransferase, domain 2"/>
    <property type="match status" value="1"/>
</dbReference>
<comment type="similarity">
    <text evidence="3">Belongs to the RNA methyltransferase TrmD family.</text>
</comment>